<dbReference type="EMBL" id="JAPXFL010000010">
    <property type="protein sequence ID" value="KAK9500048.1"/>
    <property type="molecule type" value="Genomic_DNA"/>
</dbReference>
<keyword evidence="3" id="KW-1185">Reference proteome</keyword>
<keyword evidence="1" id="KW-0175">Coiled coil</keyword>
<sequence>MIISNQMITLIKLLVILFCSLLSYDTINLFLQSHNTNVGHQLGKCELDEDVRLGNITWDFWAVCLGITAAIIYLYKVCTRSRPAEYFLGNLQNATENIKCNSTKNLIKKSCKKNKNKIVNIGNSKKKSSSDDKVKIERSSDIKDILLDKILTEQIQAEILKELQDFGKDDSINIYNELTNKRNSPTASNQQRISIDNDPRGRLIINYAQIEPNPTFQTECMPFSFILPESVQQTNNALQPNSRYCDCNFSQLEERLESVEKGLKSTEKFTVLWRNRIEQTEEELLELQEQIHCILLEWTIKQCSLNNMNCDDFGPNSDNILSTYGSKYKPLQIINKIIEEVRNEEISEDEEQKECKETKCVEPLSSVASDSLKFDSAIQVDSLDEETQLKVFIEKPLTADRHDKAVACDTINVNETDTNVNQIVEMNNSMSDSELINNKNPEKTRNSCNPLEVENKEEEITEPNTYRATFELSFSITESYPKQNDLILSRDKLELLQNNEKLKNETQELVNEIETVLNEEEHTKGRKRFRHIQHKVPSHIVSPRAPYVRKYSYRRPPRCAYSILTNK</sequence>
<protein>
    <submittedName>
        <fullName evidence="2">Uncharacterized protein</fullName>
    </submittedName>
</protein>
<accession>A0AAW1CQQ4</accession>
<dbReference type="Proteomes" id="UP001461498">
    <property type="component" value="Unassembled WGS sequence"/>
</dbReference>
<proteinExistence type="predicted"/>
<evidence type="ECO:0000256" key="1">
    <source>
        <dbReference type="SAM" id="Coils"/>
    </source>
</evidence>
<comment type="caution">
    <text evidence="2">The sequence shown here is derived from an EMBL/GenBank/DDBJ whole genome shotgun (WGS) entry which is preliminary data.</text>
</comment>
<gene>
    <name evidence="2" type="ORF">O3M35_001389</name>
</gene>
<name>A0AAW1CQQ4_9HEMI</name>
<feature type="coiled-coil region" evidence="1">
    <location>
        <begin position="492"/>
        <end position="523"/>
    </location>
</feature>
<evidence type="ECO:0000313" key="3">
    <source>
        <dbReference type="Proteomes" id="UP001461498"/>
    </source>
</evidence>
<feature type="coiled-coil region" evidence="1">
    <location>
        <begin position="270"/>
        <end position="297"/>
    </location>
</feature>
<evidence type="ECO:0000313" key="2">
    <source>
        <dbReference type="EMBL" id="KAK9500048.1"/>
    </source>
</evidence>
<dbReference type="AlphaFoldDB" id="A0AAW1CQQ4"/>
<organism evidence="2 3">
    <name type="scientific">Rhynocoris fuscipes</name>
    <dbReference type="NCBI Taxonomy" id="488301"/>
    <lineage>
        <taxon>Eukaryota</taxon>
        <taxon>Metazoa</taxon>
        <taxon>Ecdysozoa</taxon>
        <taxon>Arthropoda</taxon>
        <taxon>Hexapoda</taxon>
        <taxon>Insecta</taxon>
        <taxon>Pterygota</taxon>
        <taxon>Neoptera</taxon>
        <taxon>Paraneoptera</taxon>
        <taxon>Hemiptera</taxon>
        <taxon>Heteroptera</taxon>
        <taxon>Panheteroptera</taxon>
        <taxon>Cimicomorpha</taxon>
        <taxon>Reduviidae</taxon>
        <taxon>Harpactorinae</taxon>
        <taxon>Harpactorini</taxon>
        <taxon>Rhynocoris</taxon>
    </lineage>
</organism>
<reference evidence="2 3" key="1">
    <citation type="submission" date="2022-12" db="EMBL/GenBank/DDBJ databases">
        <title>Chromosome-level genome assembly of true bugs.</title>
        <authorList>
            <person name="Ma L."/>
            <person name="Li H."/>
        </authorList>
    </citation>
    <scope>NUCLEOTIDE SEQUENCE [LARGE SCALE GENOMIC DNA]</scope>
    <source>
        <strain evidence="2">Lab_2022b</strain>
    </source>
</reference>